<sequence>MTPATLYLNFDGVLHPRSVRLQAGAKPRLLVSGHTLFENNPLLERAVYARPHTQIVLHTWWVYLLGYRFAALQLPPAVQARVVGATLPGNRVFPRRSQSYGDRRDWLRCDVARRCPDCPLLIDCDVAQVPARLADKALILDGQVGLSTERQLEELIALLDAV</sequence>
<reference evidence="1" key="1">
    <citation type="submission" date="2008-05" db="EMBL/GenBank/DDBJ databases">
        <title>Complete sequence of chromosome2 of Ralstonia pickettii 12J.</title>
        <authorList>
            <consortium name="US DOE Joint Genome Institute"/>
            <person name="Lucas S."/>
            <person name="Copeland A."/>
            <person name="Lapidus A."/>
            <person name="Glavina del Rio T."/>
            <person name="Dalin E."/>
            <person name="Tice H."/>
            <person name="Bruce D."/>
            <person name="Goodwin L."/>
            <person name="Pitluck S."/>
            <person name="Meincke L."/>
            <person name="Brettin T."/>
            <person name="Detter J.C."/>
            <person name="Han C."/>
            <person name="Kuske C.R."/>
            <person name="Schmutz J."/>
            <person name="Larimer F."/>
            <person name="Land M."/>
            <person name="Hauser L."/>
            <person name="Kyrpides N."/>
            <person name="Mikhailova N."/>
            <person name="Marsh T."/>
            <person name="Richardson P."/>
        </authorList>
    </citation>
    <scope>NUCLEOTIDE SEQUENCE</scope>
    <source>
        <strain evidence="1">12J</strain>
    </source>
</reference>
<gene>
    <name evidence="1" type="ordered locus">Rpic_4579</name>
</gene>
<organism evidence="1">
    <name type="scientific">Ralstonia pickettii (strain 12J)</name>
    <dbReference type="NCBI Taxonomy" id="402626"/>
    <lineage>
        <taxon>Bacteria</taxon>
        <taxon>Pseudomonadati</taxon>
        <taxon>Pseudomonadota</taxon>
        <taxon>Betaproteobacteria</taxon>
        <taxon>Burkholderiales</taxon>
        <taxon>Burkholderiaceae</taxon>
        <taxon>Ralstonia</taxon>
    </lineage>
</organism>
<accession>B2UJB6</accession>
<dbReference type="HOGENOM" id="CLU_105444_0_0_4"/>
<name>B2UJB6_RALPJ</name>
<dbReference type="Pfam" id="PF18143">
    <property type="entry name" value="HAD_SAK_2"/>
    <property type="match status" value="1"/>
</dbReference>
<dbReference type="KEGG" id="rpi:Rpic_4579"/>
<dbReference type="eggNOG" id="ENOG503445S">
    <property type="taxonomic scope" value="Bacteria"/>
</dbReference>
<protein>
    <submittedName>
        <fullName evidence="1">Uncharacterized protein</fullName>
    </submittedName>
</protein>
<proteinExistence type="predicted"/>
<dbReference type="AlphaFoldDB" id="B2UJB6"/>
<dbReference type="EMBL" id="CP001069">
    <property type="protein sequence ID" value="ACD29667.1"/>
    <property type="molecule type" value="Genomic_DNA"/>
</dbReference>
<evidence type="ECO:0000313" key="1">
    <source>
        <dbReference type="EMBL" id="ACD29667.1"/>
    </source>
</evidence>